<keyword evidence="2" id="KW-1185">Reference proteome</keyword>
<protein>
    <submittedName>
        <fullName evidence="1">Uncharacterized protein</fullName>
    </submittedName>
</protein>
<dbReference type="AlphaFoldDB" id="A0A543P1G9"/>
<evidence type="ECO:0000313" key="2">
    <source>
        <dbReference type="Proteomes" id="UP000319865"/>
    </source>
</evidence>
<sequence length="71" mass="7827">MDRCYREIRSACFPLGLPDRSDLTVIEAFDDGWLLIEHSPCGSQLVGMAEDYSAARAWLVQPQAAVQPDGS</sequence>
<dbReference type="Proteomes" id="UP000319865">
    <property type="component" value="Unassembled WGS sequence"/>
</dbReference>
<proteinExistence type="predicted"/>
<reference evidence="1 2" key="1">
    <citation type="submission" date="2019-06" db="EMBL/GenBank/DDBJ databases">
        <title>Sequencing the genomes of 1000 actinobacteria strains.</title>
        <authorList>
            <person name="Klenk H.-P."/>
        </authorList>
    </citation>
    <scope>NUCLEOTIDE SEQUENCE [LARGE SCALE GENOMIC DNA]</scope>
    <source>
        <strain evidence="1 2">DSM 46837</strain>
    </source>
</reference>
<name>A0A543P1G9_9ACTN</name>
<dbReference type="EMBL" id="VFQE01000002">
    <property type="protein sequence ID" value="TQN37911.1"/>
    <property type="molecule type" value="Genomic_DNA"/>
</dbReference>
<dbReference type="RefSeq" id="WP_142027804.1">
    <property type="nucleotide sequence ID" value="NZ_VFQE01000002.1"/>
</dbReference>
<organism evidence="1 2">
    <name type="scientific">Blastococcus colisei</name>
    <dbReference type="NCBI Taxonomy" id="1564162"/>
    <lineage>
        <taxon>Bacteria</taxon>
        <taxon>Bacillati</taxon>
        <taxon>Actinomycetota</taxon>
        <taxon>Actinomycetes</taxon>
        <taxon>Geodermatophilales</taxon>
        <taxon>Geodermatophilaceae</taxon>
        <taxon>Blastococcus</taxon>
    </lineage>
</organism>
<gene>
    <name evidence="1" type="ORF">FHU33_4584</name>
</gene>
<accession>A0A543P1G9</accession>
<dbReference type="OrthoDB" id="5196879at2"/>
<evidence type="ECO:0000313" key="1">
    <source>
        <dbReference type="EMBL" id="TQN37911.1"/>
    </source>
</evidence>
<comment type="caution">
    <text evidence="1">The sequence shown here is derived from an EMBL/GenBank/DDBJ whole genome shotgun (WGS) entry which is preliminary data.</text>
</comment>